<dbReference type="GO" id="GO:0004047">
    <property type="term" value="F:aminomethyltransferase activity"/>
    <property type="evidence" value="ECO:0007669"/>
    <property type="project" value="UniProtKB-EC"/>
</dbReference>
<dbReference type="Pfam" id="PF08669">
    <property type="entry name" value="GCV_T_C"/>
    <property type="match status" value="1"/>
</dbReference>
<sequence>MTMITLRSTSNLFKSTSIFHSIKPHQFKFSTYQSQSQSESNTTLKRTPLYSIHTQPENGAKMVPFAGFEMPLSYTKSGEHMAVRNACGLFDVSHMVQSKISGPSATEFLLKLLPASLKTMKPFTSTLSVMLNEEGGIIDDCMITKWSDQEWYLVTNANRRQRDLNWINQHIQSFDAKIEVMENWGLIALQGPKSSEILQTLLDDSSLKLNDTFFFGQSVHTEINGIQVHIARSGYTGEDGFEISIPPNQSESITSSLLNQPGVTLAGLAARDSLRLEAGLCLYGTDLDETVGVGEAGLGWVIGNQRTGFLGEERTRKEIGSEIKRRRVGLLIEKGAPARSGAMIFNKKNPVGVITSGIPSPSLSNQNIAMGFVGVGFHQRGTELKVSVRDKDRTAKVVKMPFVTPKYFKPKTS</sequence>
<dbReference type="KEGG" id="mlr:MELLADRAFT_51063"/>
<dbReference type="Gene3D" id="2.40.30.110">
    <property type="entry name" value="Aminomethyltransferase beta-barrel domains"/>
    <property type="match status" value="1"/>
</dbReference>
<dbReference type="OrthoDB" id="10263536at2759"/>
<dbReference type="GO" id="GO:0008483">
    <property type="term" value="F:transaminase activity"/>
    <property type="evidence" value="ECO:0007669"/>
    <property type="project" value="UniProtKB-KW"/>
</dbReference>
<evidence type="ECO:0000256" key="2">
    <source>
        <dbReference type="ARBA" id="ARBA00012616"/>
    </source>
</evidence>
<proteinExistence type="inferred from homology"/>
<dbReference type="InParanoid" id="F4SAZ0"/>
<name>F4SAZ0_MELLP</name>
<gene>
    <name evidence="11" type="ORF">MELLADRAFT_51063</name>
</gene>
<comment type="similarity">
    <text evidence="1 8">Belongs to the GcvT family.</text>
</comment>
<organism evidence="12">
    <name type="scientific">Melampsora larici-populina (strain 98AG31 / pathotype 3-4-7)</name>
    <name type="common">Poplar leaf rust fungus</name>
    <dbReference type="NCBI Taxonomy" id="747676"/>
    <lineage>
        <taxon>Eukaryota</taxon>
        <taxon>Fungi</taxon>
        <taxon>Dikarya</taxon>
        <taxon>Basidiomycota</taxon>
        <taxon>Pucciniomycotina</taxon>
        <taxon>Pucciniomycetes</taxon>
        <taxon>Pucciniales</taxon>
        <taxon>Melampsoraceae</taxon>
        <taxon>Melampsora</taxon>
    </lineage>
</organism>
<dbReference type="PANTHER" id="PTHR43757:SF2">
    <property type="entry name" value="AMINOMETHYLTRANSFERASE, MITOCHONDRIAL"/>
    <property type="match status" value="1"/>
</dbReference>
<dbReference type="InterPro" id="IPR028896">
    <property type="entry name" value="GcvT/YgfZ/DmdA"/>
</dbReference>
<dbReference type="InterPro" id="IPR029043">
    <property type="entry name" value="GcvT/YgfZ_C"/>
</dbReference>
<dbReference type="Pfam" id="PF01571">
    <property type="entry name" value="GCV_T"/>
    <property type="match status" value="1"/>
</dbReference>
<protein>
    <recommendedName>
        <fullName evidence="2 8">Aminomethyltransferase</fullName>
        <ecNumber evidence="2 8">2.1.2.10</ecNumber>
    </recommendedName>
    <alternativeName>
        <fullName evidence="5 8">Glycine cleavage system T protein</fullName>
    </alternativeName>
</protein>
<dbReference type="Gene3D" id="3.30.70.1400">
    <property type="entry name" value="Aminomethyltransferase beta-barrel domains"/>
    <property type="match status" value="1"/>
</dbReference>
<dbReference type="PIRSF" id="PIRSF006487">
    <property type="entry name" value="GcvT"/>
    <property type="match status" value="1"/>
</dbReference>
<dbReference type="InterPro" id="IPR013977">
    <property type="entry name" value="GcvT_C"/>
</dbReference>
<dbReference type="GeneID" id="18928767"/>
<accession>F4SAZ0</accession>
<dbReference type="HOGENOM" id="CLU_007884_10_0_1"/>
<dbReference type="Gene3D" id="3.30.1360.120">
    <property type="entry name" value="Probable tRNA modification gtpase trme, domain 1"/>
    <property type="match status" value="1"/>
</dbReference>
<evidence type="ECO:0000259" key="10">
    <source>
        <dbReference type="Pfam" id="PF08669"/>
    </source>
</evidence>
<dbReference type="EC" id="2.1.2.10" evidence="2 8"/>
<dbReference type="SUPFAM" id="SSF103025">
    <property type="entry name" value="Folate-binding domain"/>
    <property type="match status" value="1"/>
</dbReference>
<dbReference type="RefSeq" id="XP_007418521.1">
    <property type="nucleotide sequence ID" value="XM_007418459.1"/>
</dbReference>
<comment type="catalytic activity">
    <reaction evidence="6 8">
        <text>N(6)-[(R)-S(8)-aminomethyldihydrolipoyl]-L-lysyl-[protein] + (6S)-5,6,7,8-tetrahydrofolate = N(6)-[(R)-dihydrolipoyl]-L-lysyl-[protein] + (6R)-5,10-methylene-5,6,7,8-tetrahydrofolate + NH4(+)</text>
        <dbReference type="Rhea" id="RHEA:16945"/>
        <dbReference type="Rhea" id="RHEA-COMP:10475"/>
        <dbReference type="Rhea" id="RHEA-COMP:10492"/>
        <dbReference type="ChEBI" id="CHEBI:15636"/>
        <dbReference type="ChEBI" id="CHEBI:28938"/>
        <dbReference type="ChEBI" id="CHEBI:57453"/>
        <dbReference type="ChEBI" id="CHEBI:83100"/>
        <dbReference type="ChEBI" id="CHEBI:83143"/>
        <dbReference type="EC" id="2.1.2.10"/>
    </reaction>
</comment>
<keyword evidence="8" id="KW-0809">Transit peptide</keyword>
<comment type="subunit">
    <text evidence="8">The glycine cleavage system is composed of four proteins: P, T, L and H.</text>
</comment>
<evidence type="ECO:0000256" key="7">
    <source>
        <dbReference type="PIRSR" id="PIRSR006487-1"/>
    </source>
</evidence>
<dbReference type="Gene3D" id="4.10.1250.10">
    <property type="entry name" value="Aminomethyltransferase fragment"/>
    <property type="match status" value="1"/>
</dbReference>
<dbReference type="Proteomes" id="UP000001072">
    <property type="component" value="Unassembled WGS sequence"/>
</dbReference>
<dbReference type="VEuPathDB" id="FungiDB:MELLADRAFT_51063"/>
<dbReference type="GO" id="GO:0005739">
    <property type="term" value="C:mitochondrion"/>
    <property type="evidence" value="ECO:0007669"/>
    <property type="project" value="UniProtKB-SubCell"/>
</dbReference>
<feature type="domain" description="GCVT N-terminal" evidence="9">
    <location>
        <begin position="55"/>
        <end position="303"/>
    </location>
</feature>
<evidence type="ECO:0000259" key="9">
    <source>
        <dbReference type="Pfam" id="PF01571"/>
    </source>
</evidence>
<evidence type="ECO:0000256" key="8">
    <source>
        <dbReference type="RuleBase" id="RU003981"/>
    </source>
</evidence>
<evidence type="ECO:0000256" key="5">
    <source>
        <dbReference type="ARBA" id="ARBA00031395"/>
    </source>
</evidence>
<evidence type="ECO:0000256" key="3">
    <source>
        <dbReference type="ARBA" id="ARBA00022576"/>
    </source>
</evidence>
<reference evidence="12" key="1">
    <citation type="journal article" date="2011" name="Proc. Natl. Acad. Sci. U.S.A.">
        <title>Obligate biotrophy features unraveled by the genomic analysis of rust fungi.</title>
        <authorList>
            <person name="Duplessis S."/>
            <person name="Cuomo C.A."/>
            <person name="Lin Y.-C."/>
            <person name="Aerts A."/>
            <person name="Tisserant E."/>
            <person name="Veneault-Fourrey C."/>
            <person name="Joly D.L."/>
            <person name="Hacquard S."/>
            <person name="Amselem J."/>
            <person name="Cantarel B.L."/>
            <person name="Chiu R."/>
            <person name="Coutinho P.M."/>
            <person name="Feau N."/>
            <person name="Field M."/>
            <person name="Frey P."/>
            <person name="Gelhaye E."/>
            <person name="Goldberg J."/>
            <person name="Grabherr M.G."/>
            <person name="Kodira C.D."/>
            <person name="Kohler A."/>
            <person name="Kuees U."/>
            <person name="Lindquist E.A."/>
            <person name="Lucas S.M."/>
            <person name="Mago R."/>
            <person name="Mauceli E."/>
            <person name="Morin E."/>
            <person name="Murat C."/>
            <person name="Pangilinan J.L."/>
            <person name="Park R."/>
            <person name="Pearson M."/>
            <person name="Quesneville H."/>
            <person name="Rouhier N."/>
            <person name="Sakthikumar S."/>
            <person name="Salamov A.A."/>
            <person name="Schmutz J."/>
            <person name="Selles B."/>
            <person name="Shapiro H."/>
            <person name="Tanguay P."/>
            <person name="Tuskan G.A."/>
            <person name="Henrissat B."/>
            <person name="Van de Peer Y."/>
            <person name="Rouze P."/>
            <person name="Ellis J.G."/>
            <person name="Dodds P.N."/>
            <person name="Schein J.E."/>
            <person name="Zhong S."/>
            <person name="Hamelin R.C."/>
            <person name="Grigoriev I.V."/>
            <person name="Szabo L.J."/>
            <person name="Martin F."/>
        </authorList>
    </citation>
    <scope>NUCLEOTIDE SEQUENCE [LARGE SCALE GENOMIC DNA]</scope>
    <source>
        <strain evidence="12">98AG31 / pathotype 3-4-7</strain>
    </source>
</reference>
<evidence type="ECO:0000313" key="12">
    <source>
        <dbReference type="Proteomes" id="UP000001072"/>
    </source>
</evidence>
<dbReference type="InterPro" id="IPR027266">
    <property type="entry name" value="TrmE/GcvT-like"/>
</dbReference>
<dbReference type="NCBIfam" id="NF001567">
    <property type="entry name" value="PRK00389.1"/>
    <property type="match status" value="1"/>
</dbReference>
<comment type="function">
    <text evidence="8">The glycine cleavage system catalyzes the degradation of glycine.</text>
</comment>
<dbReference type="FunFam" id="2.40.30.110:FF:000002">
    <property type="entry name" value="Aminomethyltransferase"/>
    <property type="match status" value="1"/>
</dbReference>
<feature type="domain" description="Aminomethyltransferase C-terminal" evidence="10">
    <location>
        <begin position="325"/>
        <end position="403"/>
    </location>
</feature>
<keyword evidence="8" id="KW-0496">Mitochondrion</keyword>
<keyword evidence="4 8" id="KW-0808">Transferase</keyword>
<evidence type="ECO:0000256" key="4">
    <source>
        <dbReference type="ARBA" id="ARBA00022679"/>
    </source>
</evidence>
<dbReference type="STRING" id="747676.F4SAZ0"/>
<dbReference type="NCBIfam" id="TIGR00528">
    <property type="entry name" value="gcvT"/>
    <property type="match status" value="1"/>
</dbReference>
<dbReference type="GO" id="GO:0006730">
    <property type="term" value="P:one-carbon metabolic process"/>
    <property type="evidence" value="ECO:0007669"/>
    <property type="project" value="EnsemblFungi"/>
</dbReference>
<evidence type="ECO:0000256" key="1">
    <source>
        <dbReference type="ARBA" id="ARBA00008609"/>
    </source>
</evidence>
<comment type="subcellular location">
    <subcellularLocation>
        <location evidence="8">Mitochondrion</location>
    </subcellularLocation>
</comment>
<dbReference type="PANTHER" id="PTHR43757">
    <property type="entry name" value="AMINOMETHYLTRANSFERASE"/>
    <property type="match status" value="1"/>
</dbReference>
<dbReference type="InterPro" id="IPR006222">
    <property type="entry name" value="GCVT_N"/>
</dbReference>
<dbReference type="FunCoup" id="F4SAZ0">
    <property type="interactions" value="272"/>
</dbReference>
<keyword evidence="3 8" id="KW-0032">Aminotransferase</keyword>
<feature type="binding site" evidence="7">
    <location>
        <position position="242"/>
    </location>
    <ligand>
        <name>substrate</name>
    </ligand>
</feature>
<keyword evidence="12" id="KW-1185">Reference proteome</keyword>
<dbReference type="SUPFAM" id="SSF101790">
    <property type="entry name" value="Aminomethyltransferase beta-barrel domain"/>
    <property type="match status" value="1"/>
</dbReference>
<dbReference type="AlphaFoldDB" id="F4SAZ0"/>
<dbReference type="eggNOG" id="KOG2770">
    <property type="taxonomic scope" value="Eukaryota"/>
</dbReference>
<evidence type="ECO:0000256" key="6">
    <source>
        <dbReference type="ARBA" id="ARBA00047665"/>
    </source>
</evidence>
<dbReference type="InterPro" id="IPR006223">
    <property type="entry name" value="GcvT"/>
</dbReference>
<evidence type="ECO:0000313" key="11">
    <source>
        <dbReference type="EMBL" id="EGF98199.1"/>
    </source>
</evidence>
<dbReference type="EMBL" id="GL883182">
    <property type="protein sequence ID" value="EGF98199.1"/>
    <property type="molecule type" value="Genomic_DNA"/>
</dbReference>
<dbReference type="GO" id="GO:0006546">
    <property type="term" value="P:glycine catabolic process"/>
    <property type="evidence" value="ECO:0007669"/>
    <property type="project" value="InterPro"/>
</dbReference>
<dbReference type="GO" id="GO:0005960">
    <property type="term" value="C:glycine cleavage complex"/>
    <property type="evidence" value="ECO:0007669"/>
    <property type="project" value="EnsemblFungi"/>
</dbReference>
<dbReference type="FunFam" id="3.30.70.1400:FF:000001">
    <property type="entry name" value="Aminomethyltransferase"/>
    <property type="match status" value="1"/>
</dbReference>